<feature type="compositionally biased region" description="Gly residues" evidence="1">
    <location>
        <begin position="58"/>
        <end position="75"/>
    </location>
</feature>
<reference evidence="2 3" key="1">
    <citation type="submission" date="2016-02" db="EMBL/GenBank/DDBJ databases">
        <title>Band-tailed pigeon sequencing and assembly.</title>
        <authorList>
            <person name="Soares A.E."/>
            <person name="Novak B.J."/>
            <person name="Rice E.S."/>
            <person name="O'Connell B."/>
            <person name="Chang D."/>
            <person name="Weber S."/>
            <person name="Shapiro B."/>
        </authorList>
    </citation>
    <scope>NUCLEOTIDE SEQUENCE [LARGE SCALE GENOMIC DNA]</scope>
    <source>
        <strain evidence="2">BTP2013</strain>
        <tissue evidence="2">Blood</tissue>
    </source>
</reference>
<sequence>MGQSGRGAAGPRGSQAIWGSRAGLRASACGQARAALLLVIGPALAKLLTYRRKEVGGDTEGAGGAAEGRAGVRGR</sequence>
<dbReference type="AlphaFoldDB" id="A0A1V4KXB1"/>
<name>A0A1V4KXB1_PATFA</name>
<feature type="region of interest" description="Disordered" evidence="1">
    <location>
        <begin position="55"/>
        <end position="75"/>
    </location>
</feature>
<comment type="caution">
    <text evidence="2">The sequence shown here is derived from an EMBL/GenBank/DDBJ whole genome shotgun (WGS) entry which is preliminary data.</text>
</comment>
<keyword evidence="3" id="KW-1185">Reference proteome</keyword>
<dbReference type="EMBL" id="LSYS01001322">
    <property type="protein sequence ID" value="OPJ89173.1"/>
    <property type="molecule type" value="Genomic_DNA"/>
</dbReference>
<proteinExistence type="predicted"/>
<organism evidence="2 3">
    <name type="scientific">Patagioenas fasciata monilis</name>
    <dbReference type="NCBI Taxonomy" id="372326"/>
    <lineage>
        <taxon>Eukaryota</taxon>
        <taxon>Metazoa</taxon>
        <taxon>Chordata</taxon>
        <taxon>Craniata</taxon>
        <taxon>Vertebrata</taxon>
        <taxon>Euteleostomi</taxon>
        <taxon>Archelosauria</taxon>
        <taxon>Archosauria</taxon>
        <taxon>Dinosauria</taxon>
        <taxon>Saurischia</taxon>
        <taxon>Theropoda</taxon>
        <taxon>Coelurosauria</taxon>
        <taxon>Aves</taxon>
        <taxon>Neognathae</taxon>
        <taxon>Neoaves</taxon>
        <taxon>Columbimorphae</taxon>
        <taxon>Columbiformes</taxon>
        <taxon>Columbidae</taxon>
        <taxon>Patagioenas</taxon>
    </lineage>
</organism>
<evidence type="ECO:0000313" key="2">
    <source>
        <dbReference type="EMBL" id="OPJ89173.1"/>
    </source>
</evidence>
<gene>
    <name evidence="2" type="ORF">AV530_017570</name>
</gene>
<accession>A0A1V4KXB1</accession>
<dbReference type="Proteomes" id="UP000190648">
    <property type="component" value="Unassembled WGS sequence"/>
</dbReference>
<evidence type="ECO:0000256" key="1">
    <source>
        <dbReference type="SAM" id="MobiDB-lite"/>
    </source>
</evidence>
<protein>
    <submittedName>
        <fullName evidence="2">Uncharacterized protein</fullName>
    </submittedName>
</protein>
<evidence type="ECO:0000313" key="3">
    <source>
        <dbReference type="Proteomes" id="UP000190648"/>
    </source>
</evidence>